<accession>A0A4Q2U156</accession>
<feature type="domain" description="Multidrug resistance protein MdtA-like barrel-sandwich hybrid" evidence="9">
    <location>
        <begin position="127"/>
        <end position="269"/>
    </location>
</feature>
<gene>
    <name evidence="12" type="ORF">D3273_20095</name>
</gene>
<dbReference type="Gene3D" id="2.40.30.170">
    <property type="match status" value="1"/>
</dbReference>
<keyword evidence="3" id="KW-1003">Cell membrane</keyword>
<dbReference type="PANTHER" id="PTHR30469">
    <property type="entry name" value="MULTIDRUG RESISTANCE PROTEIN MDTA"/>
    <property type="match status" value="1"/>
</dbReference>
<dbReference type="AlphaFoldDB" id="A0A4Q2U156"/>
<feature type="domain" description="Multidrug resistance protein MdtA-like alpha-helical hairpin" evidence="8">
    <location>
        <begin position="167"/>
        <end position="235"/>
    </location>
</feature>
<feature type="domain" description="Multidrug resistance protein MdtA-like beta-barrel" evidence="10">
    <location>
        <begin position="273"/>
        <end position="355"/>
    </location>
</feature>
<feature type="region of interest" description="Disordered" evidence="6">
    <location>
        <begin position="1"/>
        <end position="50"/>
    </location>
</feature>
<organism evidence="12 13">
    <name type="scientific">Lichenibacterium minor</name>
    <dbReference type="NCBI Taxonomy" id="2316528"/>
    <lineage>
        <taxon>Bacteria</taxon>
        <taxon>Pseudomonadati</taxon>
        <taxon>Pseudomonadota</taxon>
        <taxon>Alphaproteobacteria</taxon>
        <taxon>Hyphomicrobiales</taxon>
        <taxon>Lichenihabitantaceae</taxon>
        <taxon>Lichenibacterium</taxon>
    </lineage>
</organism>
<dbReference type="InterPro" id="IPR058637">
    <property type="entry name" value="YknX-like_C"/>
</dbReference>
<dbReference type="InterPro" id="IPR058624">
    <property type="entry name" value="MdtA-like_HH"/>
</dbReference>
<dbReference type="Pfam" id="PF25944">
    <property type="entry name" value="Beta-barrel_RND"/>
    <property type="match status" value="1"/>
</dbReference>
<dbReference type="PANTHER" id="PTHR30469:SF12">
    <property type="entry name" value="MULTIDRUG RESISTANCE PROTEIN MDTA"/>
    <property type="match status" value="1"/>
</dbReference>
<protein>
    <submittedName>
        <fullName evidence="12">Efflux RND transporter periplasmic adaptor subunit</fullName>
    </submittedName>
</protein>
<evidence type="ECO:0000256" key="4">
    <source>
        <dbReference type="ARBA" id="ARBA00022519"/>
    </source>
</evidence>
<dbReference type="Gene3D" id="1.10.287.470">
    <property type="entry name" value="Helix hairpin bin"/>
    <property type="match status" value="1"/>
</dbReference>
<dbReference type="NCBIfam" id="TIGR01730">
    <property type="entry name" value="RND_mfp"/>
    <property type="match status" value="1"/>
</dbReference>
<dbReference type="RefSeq" id="WP_129228680.1">
    <property type="nucleotide sequence ID" value="NZ_QYBB01000030.1"/>
</dbReference>
<feature type="compositionally biased region" description="Low complexity" evidence="6">
    <location>
        <begin position="448"/>
        <end position="460"/>
    </location>
</feature>
<evidence type="ECO:0000313" key="13">
    <source>
        <dbReference type="Proteomes" id="UP000290759"/>
    </source>
</evidence>
<dbReference type="GO" id="GO:0015562">
    <property type="term" value="F:efflux transmembrane transporter activity"/>
    <property type="evidence" value="ECO:0007669"/>
    <property type="project" value="TreeGrafter"/>
</dbReference>
<evidence type="ECO:0000259" key="11">
    <source>
        <dbReference type="Pfam" id="PF25989"/>
    </source>
</evidence>
<comment type="subcellular location">
    <subcellularLocation>
        <location evidence="1">Cell membrane</location>
    </subcellularLocation>
</comment>
<dbReference type="Gene3D" id="2.40.50.100">
    <property type="match status" value="1"/>
</dbReference>
<evidence type="ECO:0000259" key="8">
    <source>
        <dbReference type="Pfam" id="PF25876"/>
    </source>
</evidence>
<evidence type="ECO:0000256" key="6">
    <source>
        <dbReference type="SAM" id="MobiDB-lite"/>
    </source>
</evidence>
<keyword evidence="7" id="KW-1133">Transmembrane helix</keyword>
<dbReference type="SUPFAM" id="SSF111369">
    <property type="entry name" value="HlyD-like secretion proteins"/>
    <property type="match status" value="1"/>
</dbReference>
<comment type="caution">
    <text evidence="12">The sequence shown here is derived from an EMBL/GenBank/DDBJ whole genome shotgun (WGS) entry which is preliminary data.</text>
</comment>
<feature type="compositionally biased region" description="Low complexity" evidence="6">
    <location>
        <begin position="30"/>
        <end position="44"/>
    </location>
</feature>
<feature type="transmembrane region" description="Helical" evidence="7">
    <location>
        <begin position="56"/>
        <end position="77"/>
    </location>
</feature>
<name>A0A4Q2U156_9HYPH</name>
<dbReference type="InterPro" id="IPR006143">
    <property type="entry name" value="RND_pump_MFP"/>
</dbReference>
<evidence type="ECO:0000256" key="2">
    <source>
        <dbReference type="ARBA" id="ARBA00009477"/>
    </source>
</evidence>
<evidence type="ECO:0000256" key="1">
    <source>
        <dbReference type="ARBA" id="ARBA00004236"/>
    </source>
</evidence>
<dbReference type="Proteomes" id="UP000290759">
    <property type="component" value="Unassembled WGS sequence"/>
</dbReference>
<feature type="compositionally biased region" description="Basic and acidic residues" evidence="6">
    <location>
        <begin position="12"/>
        <end position="29"/>
    </location>
</feature>
<comment type="similarity">
    <text evidence="2">Belongs to the membrane fusion protein (MFP) (TC 8.A.1) family.</text>
</comment>
<dbReference type="Pfam" id="PF25917">
    <property type="entry name" value="BSH_RND"/>
    <property type="match status" value="1"/>
</dbReference>
<feature type="region of interest" description="Disordered" evidence="6">
    <location>
        <begin position="418"/>
        <end position="499"/>
    </location>
</feature>
<dbReference type="Gene3D" id="2.40.420.20">
    <property type="match status" value="1"/>
</dbReference>
<keyword evidence="4" id="KW-0997">Cell inner membrane</keyword>
<sequence>MDRADSGISTLDRVERPQDGTDRAERPQERPSAPAAPSAPVQPAGPSTPPRRGRGFGWLVFLLLLAGLGWAGDRFLWPRIEALRGGGAAHARPPGSGAPQPVGAATIGTGDMQVVLTGIGTVTPLATITVQTQISGQLMEVGYKEGQMVKQGDFLAQIDPRPYQIALEQAEGALAHDTGLLDQAKSDLDRYNTLNRQDSIAKQTYADQRFVVQQDEGLVKEDQATIDTAKLNLAYCHIVSPVAGRVGLRLVDPGNYLTASSATGLVVVTQLQPISVIFDLPEDDVAAVQKQMAAGPALAVAAYDRTDTAKVADGTLTTVDNTVDTTTGTVKLRATYSNADGALFPNQFVNARLLLRTLRGAVRVPTAAVQHGAPGTYVYLVKPDDTVAVATIRTGVTDGEFQQVLDGLKPGDRVVVDGTDRLREGAKVRITPDAADPAATPQAPPPGEAAGSAGGAPADGQRGEASGGHPGGHRRGRDGQGAPPASAPAPAAAPAPSGG</sequence>
<reference evidence="12 13" key="2">
    <citation type="submission" date="2019-02" db="EMBL/GenBank/DDBJ databases">
        <title>'Lichenibacterium ramalinii' gen. nov. sp. nov., 'Lichenibacterium minor' gen. nov. sp. nov.</title>
        <authorList>
            <person name="Pankratov T."/>
        </authorList>
    </citation>
    <scope>NUCLEOTIDE SEQUENCE [LARGE SCALE GENOMIC DNA]</scope>
    <source>
        <strain evidence="12 13">RmlP026</strain>
    </source>
</reference>
<dbReference type="InterPro" id="IPR058625">
    <property type="entry name" value="MdtA-like_BSH"/>
</dbReference>
<feature type="compositionally biased region" description="Basic and acidic residues" evidence="6">
    <location>
        <begin position="418"/>
        <end position="427"/>
    </location>
</feature>
<evidence type="ECO:0000256" key="3">
    <source>
        <dbReference type="ARBA" id="ARBA00022475"/>
    </source>
</evidence>
<dbReference type="EMBL" id="QYBB01000030">
    <property type="protein sequence ID" value="RYC30179.1"/>
    <property type="molecule type" value="Genomic_DNA"/>
</dbReference>
<evidence type="ECO:0000259" key="9">
    <source>
        <dbReference type="Pfam" id="PF25917"/>
    </source>
</evidence>
<feature type="compositionally biased region" description="Low complexity" evidence="6">
    <location>
        <begin position="432"/>
        <end position="441"/>
    </location>
</feature>
<reference evidence="12 13" key="1">
    <citation type="submission" date="2018-12" db="EMBL/GenBank/DDBJ databases">
        <authorList>
            <person name="Grouzdev D.S."/>
            <person name="Krutkina M.S."/>
        </authorList>
    </citation>
    <scope>NUCLEOTIDE SEQUENCE [LARGE SCALE GENOMIC DNA]</scope>
    <source>
        <strain evidence="12 13">RmlP026</strain>
    </source>
</reference>
<dbReference type="Pfam" id="PF25876">
    <property type="entry name" value="HH_MFP_RND"/>
    <property type="match status" value="1"/>
</dbReference>
<evidence type="ECO:0000256" key="5">
    <source>
        <dbReference type="ARBA" id="ARBA00023136"/>
    </source>
</evidence>
<evidence type="ECO:0000313" key="12">
    <source>
        <dbReference type="EMBL" id="RYC30179.1"/>
    </source>
</evidence>
<dbReference type="OrthoDB" id="9783047at2"/>
<keyword evidence="7" id="KW-0812">Transmembrane</keyword>
<dbReference type="Pfam" id="PF25989">
    <property type="entry name" value="YknX_C"/>
    <property type="match status" value="1"/>
</dbReference>
<keyword evidence="13" id="KW-1185">Reference proteome</keyword>
<keyword evidence="5 7" id="KW-0472">Membrane</keyword>
<dbReference type="GO" id="GO:1990281">
    <property type="term" value="C:efflux pump complex"/>
    <property type="evidence" value="ECO:0007669"/>
    <property type="project" value="TreeGrafter"/>
</dbReference>
<proteinExistence type="inferred from homology"/>
<dbReference type="InterPro" id="IPR058626">
    <property type="entry name" value="MdtA-like_b-barrel"/>
</dbReference>
<evidence type="ECO:0000259" key="10">
    <source>
        <dbReference type="Pfam" id="PF25944"/>
    </source>
</evidence>
<evidence type="ECO:0000256" key="7">
    <source>
        <dbReference type="SAM" id="Phobius"/>
    </source>
</evidence>
<feature type="domain" description="YknX-like C-terminal permuted SH3-like" evidence="11">
    <location>
        <begin position="362"/>
        <end position="429"/>
    </location>
</feature>